<feature type="region of interest" description="Disordered" evidence="1">
    <location>
        <begin position="377"/>
        <end position="431"/>
    </location>
</feature>
<keyword evidence="3" id="KW-1185">Reference proteome</keyword>
<feature type="compositionally biased region" description="Acidic residues" evidence="1">
    <location>
        <begin position="417"/>
        <end position="431"/>
    </location>
</feature>
<protein>
    <submittedName>
        <fullName evidence="2">Uncharacterized protein</fullName>
    </submittedName>
</protein>
<organism evidence="2 3">
    <name type="scientific">Cyclotella cryptica</name>
    <dbReference type="NCBI Taxonomy" id="29204"/>
    <lineage>
        <taxon>Eukaryota</taxon>
        <taxon>Sar</taxon>
        <taxon>Stramenopiles</taxon>
        <taxon>Ochrophyta</taxon>
        <taxon>Bacillariophyta</taxon>
        <taxon>Coscinodiscophyceae</taxon>
        <taxon>Thalassiosirophycidae</taxon>
        <taxon>Stephanodiscales</taxon>
        <taxon>Stephanodiscaceae</taxon>
        <taxon>Cyclotella</taxon>
    </lineage>
</organism>
<dbReference type="AlphaFoldDB" id="A0ABD3PWK8"/>
<name>A0ABD3PWK8_9STRA</name>
<gene>
    <name evidence="2" type="ORF">HJC23_003918</name>
</gene>
<feature type="region of interest" description="Disordered" evidence="1">
    <location>
        <begin position="301"/>
        <end position="329"/>
    </location>
</feature>
<accession>A0ABD3PWK8</accession>
<reference evidence="2 3" key="1">
    <citation type="journal article" date="2020" name="G3 (Bethesda)">
        <title>Improved Reference Genome for Cyclotella cryptica CCMP332, a Model for Cell Wall Morphogenesis, Salinity Adaptation, and Lipid Production in Diatoms (Bacillariophyta).</title>
        <authorList>
            <person name="Roberts W.R."/>
            <person name="Downey K.M."/>
            <person name="Ruck E.C."/>
            <person name="Traller J.C."/>
            <person name="Alverson A.J."/>
        </authorList>
    </citation>
    <scope>NUCLEOTIDE SEQUENCE [LARGE SCALE GENOMIC DNA]</scope>
    <source>
        <strain evidence="2 3">CCMP332</strain>
    </source>
</reference>
<comment type="caution">
    <text evidence="2">The sequence shown here is derived from an EMBL/GenBank/DDBJ whole genome shotgun (WGS) entry which is preliminary data.</text>
</comment>
<dbReference type="Proteomes" id="UP001516023">
    <property type="component" value="Unassembled WGS sequence"/>
</dbReference>
<feature type="region of interest" description="Disordered" evidence="1">
    <location>
        <begin position="33"/>
        <end position="70"/>
    </location>
</feature>
<sequence length="431" mass="48365">MASAAPRAAAETEADLRKHINELENQLDIAYDKLSKLNGNNNQRPAKRARRDDAADGAASSVSTSNEDADKPLDARIVRWQLQQHIDNLTDQVRSQVGPNYAEGYEEQWESKLNWYDAIAAPLQNVLDIGIGKKTALKECNEVLKMIADSFDALLACGAKMDTREELSESAASFELTLPWGEKDEDGKGPSILVCTGMEVENAWLWIWVVLLRVHAALGREEDKYVLLQCIKDCRAHEVGPDYITLTLEEPLPEYLTTLSDSVIVGKVENSPDGAALAKIVKEGEWNKLRCERRVRYKPSDNLDASDDYSEDYDDEDNDGDVNNALNETNDTLNVTGETFDENGEKFCVKFMYRPHDYHPEIAVALALTYLIPDYDDEDIDDDDELNETYEDSEDYDEEEDDGDMKPAALPVGAEGDLPDDDEEDDEEGDY</sequence>
<evidence type="ECO:0000313" key="2">
    <source>
        <dbReference type="EMBL" id="KAL3791661.1"/>
    </source>
</evidence>
<feature type="compositionally biased region" description="Acidic residues" evidence="1">
    <location>
        <begin position="377"/>
        <end position="403"/>
    </location>
</feature>
<evidence type="ECO:0000313" key="3">
    <source>
        <dbReference type="Proteomes" id="UP001516023"/>
    </source>
</evidence>
<evidence type="ECO:0000256" key="1">
    <source>
        <dbReference type="SAM" id="MobiDB-lite"/>
    </source>
</evidence>
<proteinExistence type="predicted"/>
<dbReference type="EMBL" id="JABMIG020000111">
    <property type="protein sequence ID" value="KAL3791661.1"/>
    <property type="molecule type" value="Genomic_DNA"/>
</dbReference>
<feature type="compositionally biased region" description="Acidic residues" evidence="1">
    <location>
        <begin position="304"/>
        <end position="320"/>
    </location>
</feature>